<keyword evidence="9" id="KW-0407">Ion channel</keyword>
<dbReference type="CDD" id="cd03683">
    <property type="entry name" value="ClC_1_like"/>
    <property type="match status" value="1"/>
</dbReference>
<sequence length="831" mass="90805">DCSAASRQRPESRGCLCFKRPLWKNNPTYLCHLSVPIPGASGLEPALVSTVCALQCQRFLISKVGEDWVFLILLGLVMALVSWAMDFAIATCLQAQKWMYGGLDTNVLLQYMAWVTYPTVLITFSAGFTQILAPQAVGSGIPEMKTILRGVVLKEYLTLKTFVAKVIGLTCALGSGMPLGKEGPFVHIASMCAALLSRFLSLFGGFYEARNIEMLAAACAVGVGCCFAAPIGGVLFSIEVTSTFFAVRNYWRGFFAATFSAFIFRVLAVWNKDEETITALFKTRFRLDFPFDLQELPAFAVIGIASGFGGALFVYLNRKIVQFMRRQKAINRFLMKKRLLFPALVTLIISTLTFPPGFGQFMAGQLTQKDTLVTLFDNQTWAKQGINDEFEYLGILEAWLHPRSNVFVTLVVFILMKFWMSALATTIPVPCGAFMPVFVIGAAFGRLVGESMAAWFPDGIHTDSNIYRIVPGGYAVVGAAALSGAVTHTVSTAVIVFELTGQISHILPVMIAVILANAVAQSLQPSLYDSIIRIKKLPYLPELGWGHHEKYSVRVEDIMVRDIRYVTLNCKYRDLQQVLHSTKMKNLPLVESAESMILLGSIERTQVGALLSTQLSPQRRLLMLRQKVLPEDGHQLSDSSIRFQVSAATILGDILEWEEQQLDQLVDFSSAKIDPAPFQLVEHTSLHKTHTIFSLLGLDHAFVTSIGRLVGMVSLKEVSRGQGGWGGTEQHLELFAHGFGVPAAAQGHRGLPDGQGGEGAPAARQLPPTPYPLSPPCIASQQTWGRLAGLTPLLQGWIGTAVLVAQIPQPGGLHPPGPAVFLCQPHAATKV</sequence>
<dbReference type="AlphaFoldDB" id="A0A8C9NIP5"/>
<keyword evidence="3 11" id="KW-0812">Transmembrane</keyword>
<reference evidence="12" key="2">
    <citation type="submission" date="2025-09" db="UniProtKB">
        <authorList>
            <consortium name="Ensembl"/>
        </authorList>
    </citation>
    <scope>IDENTIFICATION</scope>
</reference>
<keyword evidence="9" id="KW-0869">Chloride channel</keyword>
<feature type="transmembrane region" description="Helical" evidence="11">
    <location>
        <begin position="215"/>
        <end position="238"/>
    </location>
</feature>
<feature type="transmembrane region" description="Helical" evidence="11">
    <location>
        <begin position="185"/>
        <end position="203"/>
    </location>
</feature>
<keyword evidence="10" id="KW-0868">Chloride</keyword>
<dbReference type="Gene3D" id="1.10.3080.10">
    <property type="entry name" value="Clc chloride channel"/>
    <property type="match status" value="1"/>
</dbReference>
<gene>
    <name evidence="12" type="primary">CLCN2</name>
</gene>
<feature type="transmembrane region" description="Helical" evidence="11">
    <location>
        <begin position="111"/>
        <end position="133"/>
    </location>
</feature>
<accession>A0A8C9NIP5</accession>
<dbReference type="FunFam" id="1.10.3080.10:FF:000002">
    <property type="entry name" value="Chloride channel 2c"/>
    <property type="match status" value="1"/>
</dbReference>
<evidence type="ECO:0000256" key="7">
    <source>
        <dbReference type="ARBA" id="ARBA00023122"/>
    </source>
</evidence>
<feature type="transmembrane region" description="Helical" evidence="11">
    <location>
        <begin position="339"/>
        <end position="358"/>
    </location>
</feature>
<proteinExistence type="predicted"/>
<evidence type="ECO:0000256" key="6">
    <source>
        <dbReference type="ARBA" id="ARBA00023065"/>
    </source>
</evidence>
<dbReference type="PRINTS" id="PR00762">
    <property type="entry name" value="CLCHANNEL"/>
</dbReference>
<dbReference type="InterPro" id="IPR014743">
    <property type="entry name" value="Cl-channel_core"/>
</dbReference>
<keyword evidence="5 11" id="KW-1133">Transmembrane helix</keyword>
<dbReference type="Proteomes" id="UP000694409">
    <property type="component" value="Unassembled WGS sequence"/>
</dbReference>
<dbReference type="InterPro" id="IPR050970">
    <property type="entry name" value="Cl_channel_volt-gated"/>
</dbReference>
<reference evidence="12" key="1">
    <citation type="submission" date="2025-08" db="UniProtKB">
        <authorList>
            <consortium name="Ensembl"/>
        </authorList>
    </citation>
    <scope>IDENTIFICATION</scope>
</reference>
<evidence type="ECO:0000256" key="8">
    <source>
        <dbReference type="ARBA" id="ARBA00023136"/>
    </source>
</evidence>
<organism evidence="12 13">
    <name type="scientific">Serinus canaria</name>
    <name type="common">Island canary</name>
    <name type="synonym">Fringilla canaria</name>
    <dbReference type="NCBI Taxonomy" id="9135"/>
    <lineage>
        <taxon>Eukaryota</taxon>
        <taxon>Metazoa</taxon>
        <taxon>Chordata</taxon>
        <taxon>Craniata</taxon>
        <taxon>Vertebrata</taxon>
        <taxon>Euteleostomi</taxon>
        <taxon>Archelosauria</taxon>
        <taxon>Archosauria</taxon>
        <taxon>Dinosauria</taxon>
        <taxon>Saurischia</taxon>
        <taxon>Theropoda</taxon>
        <taxon>Coelurosauria</taxon>
        <taxon>Aves</taxon>
        <taxon>Neognathae</taxon>
        <taxon>Neoaves</taxon>
        <taxon>Telluraves</taxon>
        <taxon>Australaves</taxon>
        <taxon>Passeriformes</taxon>
        <taxon>Passeroidea</taxon>
        <taxon>Fringillidae</taxon>
        <taxon>Carduelinae</taxon>
        <taxon>Serinus</taxon>
    </lineage>
</organism>
<dbReference type="GeneTree" id="ENSGT00940000155439"/>
<evidence type="ECO:0000256" key="10">
    <source>
        <dbReference type="ARBA" id="ARBA00023214"/>
    </source>
</evidence>
<evidence type="ECO:0000256" key="3">
    <source>
        <dbReference type="ARBA" id="ARBA00022692"/>
    </source>
</evidence>
<evidence type="ECO:0000256" key="11">
    <source>
        <dbReference type="SAM" id="Phobius"/>
    </source>
</evidence>
<evidence type="ECO:0000256" key="9">
    <source>
        <dbReference type="ARBA" id="ARBA00023173"/>
    </source>
</evidence>
<dbReference type="InterPro" id="IPR046342">
    <property type="entry name" value="CBS_dom_sf"/>
</dbReference>
<keyword evidence="4" id="KW-0677">Repeat</keyword>
<dbReference type="PANTHER" id="PTHR45720:SF6">
    <property type="entry name" value="CHLORIDE CHANNEL PROTEIN 2"/>
    <property type="match status" value="1"/>
</dbReference>
<evidence type="ECO:0000256" key="4">
    <source>
        <dbReference type="ARBA" id="ARBA00022737"/>
    </source>
</evidence>
<dbReference type="SUPFAM" id="SSF54631">
    <property type="entry name" value="CBS-domain pair"/>
    <property type="match status" value="1"/>
</dbReference>
<dbReference type="CDD" id="cd04591">
    <property type="entry name" value="CBS_pair_voltage-gated_CLC_euk_bac"/>
    <property type="match status" value="1"/>
</dbReference>
<feature type="transmembrane region" description="Helical" evidence="11">
    <location>
        <begin position="68"/>
        <end position="90"/>
    </location>
</feature>
<keyword evidence="6" id="KW-0406">Ion transport</keyword>
<dbReference type="Gene3D" id="3.10.580.10">
    <property type="entry name" value="CBS-domain"/>
    <property type="match status" value="1"/>
</dbReference>
<dbReference type="GO" id="GO:0005247">
    <property type="term" value="F:voltage-gated chloride channel activity"/>
    <property type="evidence" value="ECO:0007669"/>
    <property type="project" value="TreeGrafter"/>
</dbReference>
<keyword evidence="8 11" id="KW-0472">Membrane</keyword>
<dbReference type="Pfam" id="PF00654">
    <property type="entry name" value="Voltage_CLC"/>
    <property type="match status" value="1"/>
</dbReference>
<keyword evidence="13" id="KW-1185">Reference proteome</keyword>
<evidence type="ECO:0000256" key="1">
    <source>
        <dbReference type="ARBA" id="ARBA00004141"/>
    </source>
</evidence>
<comment type="subcellular location">
    <subcellularLocation>
        <location evidence="1">Membrane</location>
        <topology evidence="1">Multi-pass membrane protein</topology>
    </subcellularLocation>
</comment>
<dbReference type="PANTHER" id="PTHR45720">
    <property type="entry name" value="CHLORIDE CHANNEL PROTEIN 2"/>
    <property type="match status" value="1"/>
</dbReference>
<keyword evidence="7" id="KW-0129">CBS domain</keyword>
<evidence type="ECO:0000313" key="12">
    <source>
        <dbReference type="Ensembl" id="ENSSCAP00000019435.1"/>
    </source>
</evidence>
<dbReference type="Ensembl" id="ENSSCAT00000021700.1">
    <property type="protein sequence ID" value="ENSSCAP00000019435.1"/>
    <property type="gene ID" value="ENSSCAG00000013839.1"/>
</dbReference>
<feature type="transmembrane region" description="Helical" evidence="11">
    <location>
        <begin position="296"/>
        <end position="318"/>
    </location>
</feature>
<evidence type="ECO:0000256" key="5">
    <source>
        <dbReference type="ARBA" id="ARBA00022989"/>
    </source>
</evidence>
<dbReference type="GO" id="GO:0034707">
    <property type="term" value="C:chloride channel complex"/>
    <property type="evidence" value="ECO:0007669"/>
    <property type="project" value="UniProtKB-KW"/>
</dbReference>
<dbReference type="OMA" id="RILPIRY"/>
<dbReference type="InterPro" id="IPR001807">
    <property type="entry name" value="ClC"/>
</dbReference>
<dbReference type="SUPFAM" id="SSF81340">
    <property type="entry name" value="Clc chloride channel"/>
    <property type="match status" value="1"/>
</dbReference>
<keyword evidence="2" id="KW-0813">Transport</keyword>
<feature type="transmembrane region" description="Helical" evidence="11">
    <location>
        <begin position="250"/>
        <end position="270"/>
    </location>
</feature>
<evidence type="ECO:0000256" key="2">
    <source>
        <dbReference type="ARBA" id="ARBA00022448"/>
    </source>
</evidence>
<evidence type="ECO:0000313" key="13">
    <source>
        <dbReference type="Proteomes" id="UP000694409"/>
    </source>
</evidence>
<dbReference type="GO" id="GO:0005886">
    <property type="term" value="C:plasma membrane"/>
    <property type="evidence" value="ECO:0007669"/>
    <property type="project" value="TreeGrafter"/>
</dbReference>
<name>A0A8C9NIP5_SERCA</name>
<protein>
    <submittedName>
        <fullName evidence="12">Chloride voltage-gated channel 2</fullName>
    </submittedName>
</protein>